<dbReference type="SUPFAM" id="SSF52047">
    <property type="entry name" value="RNI-like"/>
    <property type="match status" value="1"/>
</dbReference>
<organism evidence="5 6">
    <name type="scientific">Aquarana catesbeiana</name>
    <name type="common">American bullfrog</name>
    <name type="synonym">Rana catesbeiana</name>
    <dbReference type="NCBI Taxonomy" id="8400"/>
    <lineage>
        <taxon>Eukaryota</taxon>
        <taxon>Metazoa</taxon>
        <taxon>Chordata</taxon>
        <taxon>Craniata</taxon>
        <taxon>Vertebrata</taxon>
        <taxon>Euteleostomi</taxon>
        <taxon>Amphibia</taxon>
        <taxon>Batrachia</taxon>
        <taxon>Anura</taxon>
        <taxon>Neobatrachia</taxon>
        <taxon>Ranoidea</taxon>
        <taxon>Ranidae</taxon>
        <taxon>Aquarana</taxon>
    </lineage>
</organism>
<reference evidence="6" key="1">
    <citation type="journal article" date="2017" name="Nat. Commun.">
        <title>The North American bullfrog draft genome provides insight into hormonal regulation of long noncoding RNA.</title>
        <authorList>
            <person name="Hammond S.A."/>
            <person name="Warren R.L."/>
            <person name="Vandervalk B.P."/>
            <person name="Kucuk E."/>
            <person name="Khan H."/>
            <person name="Gibb E.A."/>
            <person name="Pandoh P."/>
            <person name="Kirk H."/>
            <person name="Zhao Y."/>
            <person name="Jones M."/>
            <person name="Mungall A.J."/>
            <person name="Coope R."/>
            <person name="Pleasance S."/>
            <person name="Moore R.A."/>
            <person name="Holt R.A."/>
            <person name="Round J.M."/>
            <person name="Ohora S."/>
            <person name="Walle B.V."/>
            <person name="Veldhoen N."/>
            <person name="Helbing C.C."/>
            <person name="Birol I."/>
        </authorList>
    </citation>
    <scope>NUCLEOTIDE SEQUENCE [LARGE SCALE GENOMIC DNA]</scope>
</reference>
<evidence type="ECO:0000256" key="1">
    <source>
        <dbReference type="ARBA" id="ARBA00004496"/>
    </source>
</evidence>
<evidence type="ECO:0008006" key="7">
    <source>
        <dbReference type="Google" id="ProtNLM"/>
    </source>
</evidence>
<protein>
    <recommendedName>
        <fullName evidence="7">NACHT LRR and PYD domain-containing protein</fullName>
    </recommendedName>
</protein>
<dbReference type="PANTHER" id="PTHR45690:SF19">
    <property type="entry name" value="NACHT, LRR AND PYD DOMAINS-CONTAINING PROTEIN 3"/>
    <property type="match status" value="1"/>
</dbReference>
<evidence type="ECO:0000256" key="4">
    <source>
        <dbReference type="SAM" id="SignalP"/>
    </source>
</evidence>
<evidence type="ECO:0000256" key="3">
    <source>
        <dbReference type="ARBA" id="ARBA00022737"/>
    </source>
</evidence>
<keyword evidence="6" id="KW-1185">Reference proteome</keyword>
<dbReference type="EMBL" id="KZ061198">
    <property type="protein sequence ID" value="PIO11273.1"/>
    <property type="molecule type" value="Genomic_DNA"/>
</dbReference>
<dbReference type="Gene3D" id="3.80.10.10">
    <property type="entry name" value="Ribonuclease Inhibitor"/>
    <property type="match status" value="1"/>
</dbReference>
<dbReference type="InterPro" id="IPR032675">
    <property type="entry name" value="LRR_dom_sf"/>
</dbReference>
<dbReference type="OrthoDB" id="120976at2759"/>
<dbReference type="GO" id="GO:0005737">
    <property type="term" value="C:cytoplasm"/>
    <property type="evidence" value="ECO:0007669"/>
    <property type="project" value="UniProtKB-SubCell"/>
</dbReference>
<dbReference type="AlphaFoldDB" id="A0A2G9Q892"/>
<keyword evidence="3" id="KW-0677">Repeat</keyword>
<keyword evidence="2" id="KW-0963">Cytoplasm</keyword>
<evidence type="ECO:0000313" key="5">
    <source>
        <dbReference type="EMBL" id="PIO11273.1"/>
    </source>
</evidence>
<sequence length="103" mass="11469">MHFLYMLLKCILFTPCRIANNKFGDDAVKFLCSALKHPECKIHTLNLAMTGLTDLACSYLGPAISANKSLRKLLLPYNRLDGPHFGDLMTALSSPPCKLEELE</sequence>
<gene>
    <name evidence="5" type="ORF">AB205_0102210</name>
</gene>
<dbReference type="PANTHER" id="PTHR45690">
    <property type="entry name" value="NACHT, LRR AND PYD DOMAINS-CONTAINING PROTEIN 12"/>
    <property type="match status" value="1"/>
</dbReference>
<feature type="chain" id="PRO_5013600884" description="NACHT LRR and PYD domain-containing protein" evidence="4">
    <location>
        <begin position="19"/>
        <end position="103"/>
    </location>
</feature>
<accession>A0A2G9Q892</accession>
<comment type="subcellular location">
    <subcellularLocation>
        <location evidence="1">Cytoplasm</location>
    </subcellularLocation>
</comment>
<evidence type="ECO:0000313" key="6">
    <source>
        <dbReference type="Proteomes" id="UP000228934"/>
    </source>
</evidence>
<evidence type="ECO:0000256" key="2">
    <source>
        <dbReference type="ARBA" id="ARBA00022490"/>
    </source>
</evidence>
<keyword evidence="4" id="KW-0732">Signal</keyword>
<name>A0A2G9Q892_AQUCT</name>
<feature type="signal peptide" evidence="4">
    <location>
        <begin position="1"/>
        <end position="18"/>
    </location>
</feature>
<dbReference type="Proteomes" id="UP000228934">
    <property type="component" value="Unassembled WGS sequence"/>
</dbReference>
<dbReference type="InterPro" id="IPR050637">
    <property type="entry name" value="NLRP_innate_immun_reg"/>
</dbReference>
<proteinExistence type="predicted"/>